<dbReference type="GO" id="GO:0030313">
    <property type="term" value="C:cell envelope"/>
    <property type="evidence" value="ECO:0007669"/>
    <property type="project" value="UniProtKB-SubCell"/>
</dbReference>
<dbReference type="Proteomes" id="UP000886851">
    <property type="component" value="Unassembled WGS sequence"/>
</dbReference>
<evidence type="ECO:0000313" key="6">
    <source>
        <dbReference type="EMBL" id="HIY87889.1"/>
    </source>
</evidence>
<reference evidence="6" key="1">
    <citation type="journal article" date="2021" name="PeerJ">
        <title>Extensive microbial diversity within the chicken gut microbiome revealed by metagenomics and culture.</title>
        <authorList>
            <person name="Gilroy R."/>
            <person name="Ravi A."/>
            <person name="Getino M."/>
            <person name="Pursley I."/>
            <person name="Horton D.L."/>
            <person name="Alikhan N.F."/>
            <person name="Baker D."/>
            <person name="Gharbi K."/>
            <person name="Hall N."/>
            <person name="Watson M."/>
            <person name="Adriaenssens E.M."/>
            <person name="Foster-Nyarko E."/>
            <person name="Jarju S."/>
            <person name="Secka A."/>
            <person name="Antonio M."/>
            <person name="Oren A."/>
            <person name="Chaudhuri R.R."/>
            <person name="La Ragione R."/>
            <person name="Hildebrand F."/>
            <person name="Pallen M.J."/>
        </authorList>
    </citation>
    <scope>NUCLEOTIDE SEQUENCE</scope>
    <source>
        <strain evidence="6">Gambia2-208</strain>
    </source>
</reference>
<organism evidence="6 7">
    <name type="scientific">Candidatus Bacteroides pullicola</name>
    <dbReference type="NCBI Taxonomy" id="2838475"/>
    <lineage>
        <taxon>Bacteria</taxon>
        <taxon>Pseudomonadati</taxon>
        <taxon>Bacteroidota</taxon>
        <taxon>Bacteroidia</taxon>
        <taxon>Bacteroidales</taxon>
        <taxon>Bacteroidaceae</taxon>
        <taxon>Bacteroides</taxon>
    </lineage>
</organism>
<evidence type="ECO:0000259" key="5">
    <source>
        <dbReference type="PROSITE" id="PS51352"/>
    </source>
</evidence>
<reference evidence="6" key="2">
    <citation type="submission" date="2021-04" db="EMBL/GenBank/DDBJ databases">
        <authorList>
            <person name="Gilroy R."/>
        </authorList>
    </citation>
    <scope>NUCLEOTIDE SEQUENCE</scope>
    <source>
        <strain evidence="6">Gambia2-208</strain>
    </source>
</reference>
<dbReference type="PANTHER" id="PTHR42852:SF6">
    <property type="entry name" value="THIOL:DISULFIDE INTERCHANGE PROTEIN DSBE"/>
    <property type="match status" value="1"/>
</dbReference>
<comment type="caution">
    <text evidence="6">The sequence shown here is derived from an EMBL/GenBank/DDBJ whole genome shotgun (WGS) entry which is preliminary data.</text>
</comment>
<evidence type="ECO:0000256" key="2">
    <source>
        <dbReference type="ARBA" id="ARBA00022748"/>
    </source>
</evidence>
<gene>
    <name evidence="6" type="ORF">H9824_04175</name>
</gene>
<protein>
    <submittedName>
        <fullName evidence="6">TlpA family protein disulfide reductase</fullName>
    </submittedName>
</protein>
<dbReference type="GO" id="GO:0017004">
    <property type="term" value="P:cytochrome complex assembly"/>
    <property type="evidence" value="ECO:0007669"/>
    <property type="project" value="UniProtKB-KW"/>
</dbReference>
<keyword evidence="2" id="KW-0201">Cytochrome c-type biogenesis</keyword>
<feature type="domain" description="Thioredoxin" evidence="5">
    <location>
        <begin position="149"/>
        <end position="285"/>
    </location>
</feature>
<keyword evidence="3" id="KW-1015">Disulfide bond</keyword>
<dbReference type="AlphaFoldDB" id="A0A9D1ZHZ9"/>
<evidence type="ECO:0000256" key="3">
    <source>
        <dbReference type="ARBA" id="ARBA00023157"/>
    </source>
</evidence>
<dbReference type="CDD" id="cd02966">
    <property type="entry name" value="TlpA_like_family"/>
    <property type="match status" value="1"/>
</dbReference>
<dbReference type="PANTHER" id="PTHR42852">
    <property type="entry name" value="THIOL:DISULFIDE INTERCHANGE PROTEIN DSBE"/>
    <property type="match status" value="1"/>
</dbReference>
<evidence type="ECO:0000256" key="4">
    <source>
        <dbReference type="ARBA" id="ARBA00023284"/>
    </source>
</evidence>
<proteinExistence type="predicted"/>
<evidence type="ECO:0000313" key="7">
    <source>
        <dbReference type="Proteomes" id="UP000886851"/>
    </source>
</evidence>
<dbReference type="GO" id="GO:0016209">
    <property type="term" value="F:antioxidant activity"/>
    <property type="evidence" value="ECO:0007669"/>
    <property type="project" value="InterPro"/>
</dbReference>
<dbReference type="InterPro" id="IPR013766">
    <property type="entry name" value="Thioredoxin_domain"/>
</dbReference>
<accession>A0A9D1ZHZ9</accession>
<comment type="subcellular location">
    <subcellularLocation>
        <location evidence="1">Cell envelope</location>
    </subcellularLocation>
</comment>
<evidence type="ECO:0000256" key="1">
    <source>
        <dbReference type="ARBA" id="ARBA00004196"/>
    </source>
</evidence>
<dbReference type="Gene3D" id="3.40.30.10">
    <property type="entry name" value="Glutaredoxin"/>
    <property type="match status" value="1"/>
</dbReference>
<dbReference type="EMBL" id="DXCV01000033">
    <property type="protein sequence ID" value="HIY87889.1"/>
    <property type="molecule type" value="Genomic_DNA"/>
</dbReference>
<dbReference type="InterPro" id="IPR050553">
    <property type="entry name" value="Thioredoxin_ResA/DsbE_sf"/>
</dbReference>
<dbReference type="GO" id="GO:0016491">
    <property type="term" value="F:oxidoreductase activity"/>
    <property type="evidence" value="ECO:0007669"/>
    <property type="project" value="InterPro"/>
</dbReference>
<dbReference type="InterPro" id="IPR036249">
    <property type="entry name" value="Thioredoxin-like_sf"/>
</dbReference>
<dbReference type="InterPro" id="IPR000866">
    <property type="entry name" value="AhpC/TSA"/>
</dbReference>
<dbReference type="SUPFAM" id="SSF52833">
    <property type="entry name" value="Thioredoxin-like"/>
    <property type="match status" value="1"/>
</dbReference>
<dbReference type="PROSITE" id="PS51352">
    <property type="entry name" value="THIOREDOXIN_2"/>
    <property type="match status" value="1"/>
</dbReference>
<dbReference type="Pfam" id="PF00578">
    <property type="entry name" value="AhpC-TSA"/>
    <property type="match status" value="1"/>
</dbReference>
<sequence>MRHSIHVVALPGDVLTVNGSMEDYSVEGSDLYASLNEAEKAWQPTIDSLQTILKKHSNIDPTDLPEDSTITAQIQALGQRAMALHIDYIRQHPDEDASVFLASQSGSRMEEALSLLGDKAKNGVFSGFYQYLDAQVKKAKAREEAEAKIKEGLPAPDFTLNDLNGQPLALSSLRGKYVVLDFWGSWCGWCIKGIPDMKKYYEKYKGKLEILGIDCRDTEEKWKAAVEKHELPWLHVYNAGDPDVSVLYAIQGYPTKIVVDPEGKIAKIVLGEDPAFYEYLDELFK</sequence>
<keyword evidence="4" id="KW-0676">Redox-active center</keyword>
<name>A0A9D1ZHZ9_9BACE</name>